<dbReference type="GO" id="GO:0033615">
    <property type="term" value="P:mitochondrial proton-transporting ATP synthase complex assembly"/>
    <property type="evidence" value="ECO:0007669"/>
    <property type="project" value="EnsemblFungi"/>
</dbReference>
<dbReference type="InParanoid" id="G8ZLS5"/>
<dbReference type="STRING" id="1076872.G8ZLS5"/>
<sequence>MLRLISRCVLRRRIVSTTCLRQYSKKEGVTPWYLTMVDREPKQSIFQAQQVVLPQESPQSLATITDQLKERLGLSDIIVFDLRGSDFTTAVAKVSDFMIIGTAKSAKHCQSCFVELNGFLKQEYNSVAYVEGNVNAREEKKRLRRIARKSNLGKSWGANSSPYAQGFQNNSEAWFMIDCHVDNIFVNILTEDRRKELNLEELYAPENERHKYQHPKDAAETEQNVEEGDDVLAGLRRLAYQRRQYSTISPTLESSKKLADLLSNEDFNATQAIAQSKNDHSLHLLQTVVDSFANQTVPVADPKKIEQWKAVFDSFWPLVLPQATASLYWSSRLRFLKMLNIANKTAYPVRRIITDYLLLKRSTGFPLVQDDFLQFLQLVIINLSVNPKANYWDLVESNSDIEKALKLFDDLNDETLLKDELVVTMLLRTMVLNDEKRTHLHALYEVVDYLMKTRDLTPTMMASILEILGGIKDWNKFFQFWELGARDLLPGQDYRPWAEFIKIIVNSNDTALMNKIVNEGHLLWLKRNEVEMTRSIGSQLDKLFEKLDPQGIAFKTLKDYLCS</sequence>
<dbReference type="eggNOG" id="ENOG502RGZN">
    <property type="taxonomic scope" value="Eukaryota"/>
</dbReference>
<feature type="domain" description="ATP25 mRNA stabilisation" evidence="9">
    <location>
        <begin position="259"/>
        <end position="546"/>
    </location>
</feature>
<dbReference type="GeneID" id="11503016"/>
<feature type="region of interest" description="Disordered" evidence="8">
    <location>
        <begin position="206"/>
        <end position="225"/>
    </location>
</feature>
<dbReference type="InterPro" id="IPR043519">
    <property type="entry name" value="NT_sf"/>
</dbReference>
<dbReference type="EMBL" id="HE616742">
    <property type="protein sequence ID" value="CCE89569.1"/>
    <property type="molecule type" value="Genomic_DNA"/>
</dbReference>
<dbReference type="KEGG" id="tdl:TDEL_0A02370"/>
<keyword evidence="3 7" id="KW-0999">Mitochondrion inner membrane</keyword>
<evidence type="ECO:0000256" key="3">
    <source>
        <dbReference type="ARBA" id="ARBA00022792"/>
    </source>
</evidence>
<organism evidence="10 11">
    <name type="scientific">Torulaspora delbrueckii</name>
    <name type="common">Yeast</name>
    <name type="synonym">Candida colliculosa</name>
    <dbReference type="NCBI Taxonomy" id="4950"/>
    <lineage>
        <taxon>Eukaryota</taxon>
        <taxon>Fungi</taxon>
        <taxon>Dikarya</taxon>
        <taxon>Ascomycota</taxon>
        <taxon>Saccharomycotina</taxon>
        <taxon>Saccharomycetes</taxon>
        <taxon>Saccharomycetales</taxon>
        <taxon>Saccharomycetaceae</taxon>
        <taxon>Torulaspora</taxon>
    </lineage>
</organism>
<comment type="subcellular location">
    <subcellularLocation>
        <location evidence="1 7">Mitochondrion inner membrane</location>
        <topology evidence="1 7">Peripheral membrane protein</topology>
        <orientation evidence="1 7">Matrix side</orientation>
    </subcellularLocation>
</comment>
<dbReference type="Pfam" id="PF02410">
    <property type="entry name" value="RsfS"/>
    <property type="match status" value="1"/>
</dbReference>
<keyword evidence="5 7" id="KW-0496">Mitochondrion</keyword>
<keyword evidence="6 7" id="KW-0472">Membrane</keyword>
<evidence type="ECO:0000256" key="1">
    <source>
        <dbReference type="ARBA" id="ARBA00004443"/>
    </source>
</evidence>
<evidence type="ECO:0000259" key="9">
    <source>
        <dbReference type="Pfam" id="PF13929"/>
    </source>
</evidence>
<dbReference type="Pfam" id="PF13929">
    <property type="entry name" value="mRNA_stabil"/>
    <property type="match status" value="1"/>
</dbReference>
<keyword evidence="4 7" id="KW-0809">Transit peptide</keyword>
<feature type="compositionally biased region" description="Basic and acidic residues" evidence="8">
    <location>
        <begin position="206"/>
        <end position="219"/>
    </location>
</feature>
<accession>G8ZLS5</accession>
<evidence type="ECO:0000313" key="10">
    <source>
        <dbReference type="EMBL" id="CCE89569.1"/>
    </source>
</evidence>
<dbReference type="FunCoup" id="G8ZLS5">
    <property type="interactions" value="97"/>
</dbReference>
<dbReference type="SUPFAM" id="SSF81301">
    <property type="entry name" value="Nucleotidyltransferase"/>
    <property type="match status" value="1"/>
</dbReference>
<keyword evidence="11" id="KW-1185">Reference proteome</keyword>
<dbReference type="OrthoDB" id="107372at2759"/>
<reference evidence="10 11" key="1">
    <citation type="journal article" date="2011" name="Proc. Natl. Acad. Sci. U.S.A.">
        <title>Evolutionary erosion of yeast sex chromosomes by mating-type switching accidents.</title>
        <authorList>
            <person name="Gordon J.L."/>
            <person name="Armisen D."/>
            <person name="Proux-Wera E."/>
            <person name="Oheigeartaigh S.S."/>
            <person name="Byrne K.P."/>
            <person name="Wolfe K.H."/>
        </authorList>
    </citation>
    <scope>NUCLEOTIDE SEQUENCE [LARGE SCALE GENOMIC DNA]</scope>
    <source>
        <strain evidence="11">ATCC 10662 / CBS 1146 / NBRC 0425 / NCYC 2629 / NRRL Y-866</strain>
    </source>
</reference>
<dbReference type="AlphaFoldDB" id="G8ZLS5"/>
<dbReference type="PANTHER" id="PTHR28087:SF1">
    <property type="entry name" value="ATPASE SYNTHESIS PROTEIN 25, MITOCHONDRIAL"/>
    <property type="match status" value="1"/>
</dbReference>
<comment type="similarity">
    <text evidence="2 7">Belongs to the ATP25 family.</text>
</comment>
<evidence type="ECO:0000256" key="2">
    <source>
        <dbReference type="ARBA" id="ARBA00010787"/>
    </source>
</evidence>
<dbReference type="RefSeq" id="XP_003678780.1">
    <property type="nucleotide sequence ID" value="XM_003678732.1"/>
</dbReference>
<dbReference type="HOGENOM" id="CLU_487522_0_0_1"/>
<evidence type="ECO:0000256" key="6">
    <source>
        <dbReference type="ARBA" id="ARBA00023136"/>
    </source>
</evidence>
<dbReference type="GO" id="GO:0140053">
    <property type="term" value="P:mitochondrial gene expression"/>
    <property type="evidence" value="ECO:0007669"/>
    <property type="project" value="UniProtKB-UniRule"/>
</dbReference>
<comment type="function">
    <text evidence="7">Mitochondrial mRNA stabilization factor.</text>
</comment>
<evidence type="ECO:0000256" key="5">
    <source>
        <dbReference type="ARBA" id="ARBA00023128"/>
    </source>
</evidence>
<evidence type="ECO:0000256" key="7">
    <source>
        <dbReference type="RuleBase" id="RU367062"/>
    </source>
</evidence>
<dbReference type="GO" id="GO:0005743">
    <property type="term" value="C:mitochondrial inner membrane"/>
    <property type="evidence" value="ECO:0007669"/>
    <property type="project" value="UniProtKB-SubCell"/>
</dbReference>
<evidence type="ECO:0000313" key="11">
    <source>
        <dbReference type="Proteomes" id="UP000005627"/>
    </source>
</evidence>
<dbReference type="InterPro" id="IPR025210">
    <property type="entry name" value="ATP25_mRNA_stabil_dom"/>
</dbReference>
<dbReference type="GO" id="GO:0048255">
    <property type="term" value="P:mRNA stabilization"/>
    <property type="evidence" value="ECO:0007669"/>
    <property type="project" value="EnsemblFungi"/>
</dbReference>
<protein>
    <recommendedName>
        <fullName evidence="7">ATPase synthesis protein 25</fullName>
    </recommendedName>
</protein>
<dbReference type="Gene3D" id="3.30.460.10">
    <property type="entry name" value="Beta Polymerase, domain 2"/>
    <property type="match status" value="1"/>
</dbReference>
<name>G8ZLS5_TORDE</name>
<gene>
    <name evidence="10" type="primary">TDEL0A02370</name>
    <name evidence="10" type="ORF">TDEL_0A02370</name>
</gene>
<dbReference type="Proteomes" id="UP000005627">
    <property type="component" value="Chromosome 1"/>
</dbReference>
<evidence type="ECO:0000256" key="8">
    <source>
        <dbReference type="SAM" id="MobiDB-lite"/>
    </source>
</evidence>
<dbReference type="InterPro" id="IPR040152">
    <property type="entry name" value="Atp25"/>
</dbReference>
<dbReference type="PANTHER" id="PTHR28087">
    <property type="entry name" value="ATPASE SYNTHESIS PROTEIN 25, MITOCHONDRIAL"/>
    <property type="match status" value="1"/>
</dbReference>
<evidence type="ECO:0000256" key="4">
    <source>
        <dbReference type="ARBA" id="ARBA00022946"/>
    </source>
</evidence>
<proteinExistence type="inferred from homology"/>